<dbReference type="VEuPathDB" id="FungiDB:MPH_03509"/>
<evidence type="ECO:0000313" key="2">
    <source>
        <dbReference type="Proteomes" id="UP000007129"/>
    </source>
</evidence>
<dbReference type="Proteomes" id="UP000007129">
    <property type="component" value="Unassembled WGS sequence"/>
</dbReference>
<dbReference type="HOGENOM" id="CLU_1635718_0_0_1"/>
<proteinExistence type="predicted"/>
<reference evidence="1 2" key="1">
    <citation type="journal article" date="2012" name="BMC Genomics">
        <title>Tools to kill: Genome of one of the most destructive plant pathogenic fungi Macrophomina phaseolina.</title>
        <authorList>
            <person name="Islam M.S."/>
            <person name="Haque M.S."/>
            <person name="Islam M.M."/>
            <person name="Emdad E.M."/>
            <person name="Halim A."/>
            <person name="Hossen Q.M.M."/>
            <person name="Hossain M.Z."/>
            <person name="Ahmed B."/>
            <person name="Rahim S."/>
            <person name="Rahman M.S."/>
            <person name="Alam M.M."/>
            <person name="Hou S."/>
            <person name="Wan X."/>
            <person name="Saito J.A."/>
            <person name="Alam M."/>
        </authorList>
    </citation>
    <scope>NUCLEOTIDE SEQUENCE [LARGE SCALE GENOMIC DNA]</scope>
    <source>
        <strain evidence="1 2">MS6</strain>
    </source>
</reference>
<evidence type="ECO:0000313" key="1">
    <source>
        <dbReference type="EMBL" id="EKG19139.1"/>
    </source>
</evidence>
<organism evidence="1 2">
    <name type="scientific">Macrophomina phaseolina (strain MS6)</name>
    <name type="common">Charcoal rot fungus</name>
    <dbReference type="NCBI Taxonomy" id="1126212"/>
    <lineage>
        <taxon>Eukaryota</taxon>
        <taxon>Fungi</taxon>
        <taxon>Dikarya</taxon>
        <taxon>Ascomycota</taxon>
        <taxon>Pezizomycotina</taxon>
        <taxon>Dothideomycetes</taxon>
        <taxon>Dothideomycetes incertae sedis</taxon>
        <taxon>Botryosphaeriales</taxon>
        <taxon>Botryosphaeriaceae</taxon>
        <taxon>Macrophomina</taxon>
    </lineage>
</organism>
<dbReference type="AlphaFoldDB" id="K2S9M3"/>
<protein>
    <submittedName>
        <fullName evidence="1">Uncharacterized protein</fullName>
    </submittedName>
</protein>
<gene>
    <name evidence="1" type="ORF">MPH_03509</name>
</gene>
<comment type="caution">
    <text evidence="1">The sequence shown here is derived from an EMBL/GenBank/DDBJ whole genome shotgun (WGS) entry which is preliminary data.</text>
</comment>
<sequence length="162" mass="18325">MRRSSTLDGCHDDSRSVIAALRSRLGAVIPKSRNEAVRPDGRHWVGRCSIVWTSWCGEAIDRAKLGAEKCKIYMSGPSPNFPKSRAADGEPVSEADLRMLMSSPWRHFCPSVMSDTARLPGKFVRQIWERRLYVQRYHATRRLRENRRILAYGLGPTAGKAV</sequence>
<dbReference type="EMBL" id="AHHD01000165">
    <property type="protein sequence ID" value="EKG19139.1"/>
    <property type="molecule type" value="Genomic_DNA"/>
</dbReference>
<name>K2S9M3_MACPH</name>
<dbReference type="InParanoid" id="K2S9M3"/>
<accession>K2S9M3</accession>